<dbReference type="Proteomes" id="UP000002640">
    <property type="component" value="Unassembled WGS sequence"/>
</dbReference>
<evidence type="ECO:0000313" key="1">
    <source>
        <dbReference type="EMBL" id="EGZ29775.1"/>
    </source>
</evidence>
<dbReference type="GeneID" id="20641155"/>
<dbReference type="EMBL" id="JH159151">
    <property type="protein sequence ID" value="EGZ29775.1"/>
    <property type="molecule type" value="Genomic_DNA"/>
</dbReference>
<evidence type="ECO:0000313" key="2">
    <source>
        <dbReference type="Proteomes" id="UP000002640"/>
    </source>
</evidence>
<organism evidence="1 2">
    <name type="scientific">Phytophthora sojae (strain P6497)</name>
    <name type="common">Soybean stem and root rot agent</name>
    <name type="synonym">Phytophthora megasperma f. sp. glycines</name>
    <dbReference type="NCBI Taxonomy" id="1094619"/>
    <lineage>
        <taxon>Eukaryota</taxon>
        <taxon>Sar</taxon>
        <taxon>Stramenopiles</taxon>
        <taxon>Oomycota</taxon>
        <taxon>Peronosporomycetes</taxon>
        <taxon>Peronosporales</taxon>
        <taxon>Peronosporaceae</taxon>
        <taxon>Phytophthora</taxon>
    </lineage>
</organism>
<proteinExistence type="predicted"/>
<protein>
    <submittedName>
        <fullName evidence="1">Uncharacterized protein</fullName>
    </submittedName>
</protein>
<dbReference type="AlphaFoldDB" id="G4YL20"/>
<dbReference type="InParanoid" id="G4YL20"/>
<dbReference type="KEGG" id="psoj:PHYSODRAFT_294775"/>
<name>G4YL20_PHYSP</name>
<dbReference type="SMR" id="G4YL20"/>
<dbReference type="RefSeq" id="XP_009517050.1">
    <property type="nucleotide sequence ID" value="XM_009518755.1"/>
</dbReference>
<sequence length="159" mass="16989">MANIFHVNLSTLHQNEHILIFFVKAYLYEARLSDLKMSTVSLGSEASSQWNVSAQRILTARGPHFVFSVGPNNSTQRTMQFLAQLVVLTGLVSGGLANGSCSGPAARTTPPKGAIVVDATGKHPGSYKTVSEGVAEIPSTAAEHTLFMFLGSTNRHQCS</sequence>
<gene>
    <name evidence="1" type="ORF">PHYSODRAFT_294775</name>
</gene>
<reference evidence="1 2" key="1">
    <citation type="journal article" date="2006" name="Science">
        <title>Phytophthora genome sequences uncover evolutionary origins and mechanisms of pathogenesis.</title>
        <authorList>
            <person name="Tyler B.M."/>
            <person name="Tripathy S."/>
            <person name="Zhang X."/>
            <person name="Dehal P."/>
            <person name="Jiang R.H."/>
            <person name="Aerts A."/>
            <person name="Arredondo F.D."/>
            <person name="Baxter L."/>
            <person name="Bensasson D."/>
            <person name="Beynon J.L."/>
            <person name="Chapman J."/>
            <person name="Damasceno C.M."/>
            <person name="Dorrance A.E."/>
            <person name="Dou D."/>
            <person name="Dickerman A.W."/>
            <person name="Dubchak I.L."/>
            <person name="Garbelotto M."/>
            <person name="Gijzen M."/>
            <person name="Gordon S.G."/>
            <person name="Govers F."/>
            <person name="Grunwald N.J."/>
            <person name="Huang W."/>
            <person name="Ivors K.L."/>
            <person name="Jones R.W."/>
            <person name="Kamoun S."/>
            <person name="Krampis K."/>
            <person name="Lamour K.H."/>
            <person name="Lee M.K."/>
            <person name="McDonald W.H."/>
            <person name="Medina M."/>
            <person name="Meijer H.J."/>
            <person name="Nordberg E.K."/>
            <person name="Maclean D.J."/>
            <person name="Ospina-Giraldo M.D."/>
            <person name="Morris P.F."/>
            <person name="Phuntumart V."/>
            <person name="Putnam N.H."/>
            <person name="Rash S."/>
            <person name="Rose J.K."/>
            <person name="Sakihama Y."/>
            <person name="Salamov A.A."/>
            <person name="Savidor A."/>
            <person name="Scheuring C.F."/>
            <person name="Smith B.M."/>
            <person name="Sobral B.W."/>
            <person name="Terry A."/>
            <person name="Torto-Alalibo T.A."/>
            <person name="Win J."/>
            <person name="Xu Z."/>
            <person name="Zhang H."/>
            <person name="Grigoriev I.V."/>
            <person name="Rokhsar D.S."/>
            <person name="Boore J.L."/>
        </authorList>
    </citation>
    <scope>NUCLEOTIDE SEQUENCE [LARGE SCALE GENOMIC DNA]</scope>
    <source>
        <strain evidence="1 2">P6497</strain>
    </source>
</reference>
<keyword evidence="2" id="KW-1185">Reference proteome</keyword>
<accession>G4YL20</accession>